<dbReference type="AlphaFoldDB" id="G7JH01"/>
<dbReference type="PaxDb" id="3880-AES87404"/>
<sequence length="99" mass="11509">MFILVFSYTHFHLLFATYLHFHFVVPTQAQKKAPPNKHCIDKFLIQSIVAWPGATAKDISEMFEKKSGNEVKDFELKKQISCSLQLSNKSDNHMVLRIR</sequence>
<reference evidence="2 4" key="2">
    <citation type="journal article" date="2014" name="BMC Genomics">
        <title>An improved genome release (version Mt4.0) for the model legume Medicago truncatula.</title>
        <authorList>
            <person name="Tang H."/>
            <person name="Krishnakumar V."/>
            <person name="Bidwell S."/>
            <person name="Rosen B."/>
            <person name="Chan A."/>
            <person name="Zhou S."/>
            <person name="Gentzbittel L."/>
            <person name="Childs K.L."/>
            <person name="Yandell M."/>
            <person name="Gundlach H."/>
            <person name="Mayer K.F."/>
            <person name="Schwartz D.C."/>
            <person name="Town C.D."/>
        </authorList>
    </citation>
    <scope>GENOME REANNOTATION</scope>
    <source>
        <strain evidence="3 4">cv. Jemalong A17</strain>
    </source>
</reference>
<name>G7JH01_MEDTR</name>
<evidence type="ECO:0000313" key="4">
    <source>
        <dbReference type="Proteomes" id="UP000002051"/>
    </source>
</evidence>
<proteinExistence type="predicted"/>
<keyword evidence="4" id="KW-1185">Reference proteome</keyword>
<feature type="signal peptide" evidence="1">
    <location>
        <begin position="1"/>
        <end position="29"/>
    </location>
</feature>
<dbReference type="PANTHER" id="PTHR10809">
    <property type="entry name" value="VESICLE-ASSOCIATED MEMBRANE PROTEIN-ASSOCIATED PROTEIN"/>
    <property type="match status" value="1"/>
</dbReference>
<dbReference type="HOGENOM" id="CLU_2323941_0_0_1"/>
<dbReference type="PANTHER" id="PTHR10809:SF119">
    <property type="entry name" value="VESICLE-ASSOCIATED PROTEIN 1-2-RELATED"/>
    <property type="match status" value="1"/>
</dbReference>
<reference evidence="2 4" key="1">
    <citation type="journal article" date="2011" name="Nature">
        <title>The Medicago genome provides insight into the evolution of rhizobial symbioses.</title>
        <authorList>
            <person name="Young N.D."/>
            <person name="Debelle F."/>
            <person name="Oldroyd G.E."/>
            <person name="Geurts R."/>
            <person name="Cannon S.B."/>
            <person name="Udvardi M.K."/>
            <person name="Benedito V.A."/>
            <person name="Mayer K.F."/>
            <person name="Gouzy J."/>
            <person name="Schoof H."/>
            <person name="Van de Peer Y."/>
            <person name="Proost S."/>
            <person name="Cook D.R."/>
            <person name="Meyers B.C."/>
            <person name="Spannagl M."/>
            <person name="Cheung F."/>
            <person name="De Mita S."/>
            <person name="Krishnakumar V."/>
            <person name="Gundlach H."/>
            <person name="Zhou S."/>
            <person name="Mudge J."/>
            <person name="Bharti A.K."/>
            <person name="Murray J.D."/>
            <person name="Naoumkina M.A."/>
            <person name="Rosen B."/>
            <person name="Silverstein K.A."/>
            <person name="Tang H."/>
            <person name="Rombauts S."/>
            <person name="Zhao P.X."/>
            <person name="Zhou P."/>
            <person name="Barbe V."/>
            <person name="Bardou P."/>
            <person name="Bechner M."/>
            <person name="Bellec A."/>
            <person name="Berger A."/>
            <person name="Berges H."/>
            <person name="Bidwell S."/>
            <person name="Bisseling T."/>
            <person name="Choisne N."/>
            <person name="Couloux A."/>
            <person name="Denny R."/>
            <person name="Deshpande S."/>
            <person name="Dai X."/>
            <person name="Doyle J.J."/>
            <person name="Dudez A.M."/>
            <person name="Farmer A.D."/>
            <person name="Fouteau S."/>
            <person name="Franken C."/>
            <person name="Gibelin C."/>
            <person name="Gish J."/>
            <person name="Goldstein S."/>
            <person name="Gonzalez A.J."/>
            <person name="Green P.J."/>
            <person name="Hallab A."/>
            <person name="Hartog M."/>
            <person name="Hua A."/>
            <person name="Humphray S.J."/>
            <person name="Jeong D.H."/>
            <person name="Jing Y."/>
            <person name="Jocker A."/>
            <person name="Kenton S.M."/>
            <person name="Kim D.J."/>
            <person name="Klee K."/>
            <person name="Lai H."/>
            <person name="Lang C."/>
            <person name="Lin S."/>
            <person name="Macmil S.L."/>
            <person name="Magdelenat G."/>
            <person name="Matthews L."/>
            <person name="McCorrison J."/>
            <person name="Monaghan E.L."/>
            <person name="Mun J.H."/>
            <person name="Najar F.Z."/>
            <person name="Nicholson C."/>
            <person name="Noirot C."/>
            <person name="O'Bleness M."/>
            <person name="Paule C.R."/>
            <person name="Poulain J."/>
            <person name="Prion F."/>
            <person name="Qin B."/>
            <person name="Qu C."/>
            <person name="Retzel E.F."/>
            <person name="Riddle C."/>
            <person name="Sallet E."/>
            <person name="Samain S."/>
            <person name="Samson N."/>
            <person name="Sanders I."/>
            <person name="Saurat O."/>
            <person name="Scarpelli C."/>
            <person name="Schiex T."/>
            <person name="Segurens B."/>
            <person name="Severin A.J."/>
            <person name="Sherrier D.J."/>
            <person name="Shi R."/>
            <person name="Sims S."/>
            <person name="Singer S.R."/>
            <person name="Sinharoy S."/>
            <person name="Sterck L."/>
            <person name="Viollet A."/>
            <person name="Wang B.B."/>
            <person name="Wang K."/>
            <person name="Wang M."/>
            <person name="Wang X."/>
            <person name="Warfsmann J."/>
            <person name="Weissenbach J."/>
            <person name="White D.D."/>
            <person name="White J.D."/>
            <person name="Wiley G.B."/>
            <person name="Wincker P."/>
            <person name="Xing Y."/>
            <person name="Yang L."/>
            <person name="Yao Z."/>
            <person name="Ying F."/>
            <person name="Zhai J."/>
            <person name="Zhou L."/>
            <person name="Zuber A."/>
            <person name="Denarie J."/>
            <person name="Dixon R.A."/>
            <person name="May G.D."/>
            <person name="Schwartz D.C."/>
            <person name="Rogers J."/>
            <person name="Quetier F."/>
            <person name="Town C.D."/>
            <person name="Roe B.A."/>
        </authorList>
    </citation>
    <scope>NUCLEOTIDE SEQUENCE [LARGE SCALE GENOMIC DNA]</scope>
    <source>
        <strain evidence="2">A17</strain>
        <strain evidence="3 4">cv. Jemalong A17</strain>
    </source>
</reference>
<keyword evidence="1" id="KW-0732">Signal</keyword>
<protein>
    <submittedName>
        <fullName evidence="2 3">Uncharacterized protein</fullName>
    </submittedName>
</protein>
<gene>
    <name evidence="2" type="ordered locus">MTR_4g026600</name>
</gene>
<dbReference type="InterPro" id="IPR016763">
    <property type="entry name" value="VAP"/>
</dbReference>
<evidence type="ECO:0000256" key="1">
    <source>
        <dbReference type="SAM" id="SignalP"/>
    </source>
</evidence>
<organism evidence="2 4">
    <name type="scientific">Medicago truncatula</name>
    <name type="common">Barrel medic</name>
    <name type="synonym">Medicago tribuloides</name>
    <dbReference type="NCBI Taxonomy" id="3880"/>
    <lineage>
        <taxon>Eukaryota</taxon>
        <taxon>Viridiplantae</taxon>
        <taxon>Streptophyta</taxon>
        <taxon>Embryophyta</taxon>
        <taxon>Tracheophyta</taxon>
        <taxon>Spermatophyta</taxon>
        <taxon>Magnoliopsida</taxon>
        <taxon>eudicotyledons</taxon>
        <taxon>Gunneridae</taxon>
        <taxon>Pentapetalae</taxon>
        <taxon>rosids</taxon>
        <taxon>fabids</taxon>
        <taxon>Fabales</taxon>
        <taxon>Fabaceae</taxon>
        <taxon>Papilionoideae</taxon>
        <taxon>50 kb inversion clade</taxon>
        <taxon>NPAAA clade</taxon>
        <taxon>Hologalegina</taxon>
        <taxon>IRL clade</taxon>
        <taxon>Trifolieae</taxon>
        <taxon>Medicago</taxon>
    </lineage>
</organism>
<dbReference type="Gene3D" id="2.60.40.10">
    <property type="entry name" value="Immunoglobulins"/>
    <property type="match status" value="1"/>
</dbReference>
<dbReference type="InterPro" id="IPR013783">
    <property type="entry name" value="Ig-like_fold"/>
</dbReference>
<dbReference type="STRING" id="3880.G7JH01"/>
<dbReference type="InterPro" id="IPR008962">
    <property type="entry name" value="PapD-like_sf"/>
</dbReference>
<accession>G7JH01</accession>
<dbReference type="EMBL" id="CM001220">
    <property type="protein sequence ID" value="AES87404.1"/>
    <property type="molecule type" value="Genomic_DNA"/>
</dbReference>
<feature type="chain" id="PRO_5014572901" evidence="1">
    <location>
        <begin position="30"/>
        <end position="99"/>
    </location>
</feature>
<evidence type="ECO:0000313" key="2">
    <source>
        <dbReference type="EMBL" id="AES87404.1"/>
    </source>
</evidence>
<dbReference type="EnsemblPlants" id="AES87404">
    <property type="protein sequence ID" value="AES87404"/>
    <property type="gene ID" value="MTR_4g026600"/>
</dbReference>
<evidence type="ECO:0000313" key="3">
    <source>
        <dbReference type="EnsemblPlants" id="AES87404"/>
    </source>
</evidence>
<reference evidence="3" key="3">
    <citation type="submission" date="2015-04" db="UniProtKB">
        <authorList>
            <consortium name="EnsemblPlants"/>
        </authorList>
    </citation>
    <scope>IDENTIFICATION</scope>
    <source>
        <strain evidence="3">cv. Jemalong A17</strain>
    </source>
</reference>
<dbReference type="SUPFAM" id="SSF49354">
    <property type="entry name" value="PapD-like"/>
    <property type="match status" value="1"/>
</dbReference>
<dbReference type="GO" id="GO:0005789">
    <property type="term" value="C:endoplasmic reticulum membrane"/>
    <property type="evidence" value="ECO:0007669"/>
    <property type="project" value="InterPro"/>
</dbReference>
<dbReference type="Proteomes" id="UP000002051">
    <property type="component" value="Chromosome 4"/>
</dbReference>